<reference evidence="2" key="1">
    <citation type="submission" date="2016-01" db="EMBL/GenBank/DDBJ databases">
        <authorList>
            <person name="Peeters C."/>
        </authorList>
    </citation>
    <scope>NUCLEOTIDE SEQUENCE [LARGE SCALE GENOMIC DNA]</scope>
    <source>
        <strain evidence="2">LMG 22940</strain>
    </source>
</reference>
<evidence type="ECO:0000313" key="3">
    <source>
        <dbReference type="Proteomes" id="UP000054770"/>
    </source>
</evidence>
<dbReference type="Gene3D" id="1.25.40.10">
    <property type="entry name" value="Tetratricopeptide repeat domain"/>
    <property type="match status" value="1"/>
</dbReference>
<evidence type="ECO:0008006" key="4">
    <source>
        <dbReference type="Google" id="ProtNLM"/>
    </source>
</evidence>
<proteinExistence type="predicted"/>
<keyword evidence="1" id="KW-0812">Transmembrane</keyword>
<dbReference type="EMBL" id="FCON02000049">
    <property type="protein sequence ID" value="SAL72355.1"/>
    <property type="molecule type" value="Genomic_DNA"/>
</dbReference>
<dbReference type="InterPro" id="IPR011990">
    <property type="entry name" value="TPR-like_helical_dom_sf"/>
</dbReference>
<name>A0A158JUH5_9BURK</name>
<dbReference type="SUPFAM" id="SSF48452">
    <property type="entry name" value="TPR-like"/>
    <property type="match status" value="1"/>
</dbReference>
<dbReference type="RefSeq" id="WP_087646343.1">
    <property type="nucleotide sequence ID" value="NZ_FCON02000049.1"/>
</dbReference>
<keyword evidence="1" id="KW-0472">Membrane</keyword>
<sequence length="343" mass="38281">MKKFDTYLSFGFGVVFCISILAVAVVVPHLSSAALFVCQILLALAAASVTTILLQHINIRTRIIRSGAPIFVFCFVGFANPPRLIAEANYVQSNQLLSDARQLFFNGDLARAVEQSRKASELTEKTYIELPYYLAIQDIDNSRYLSAKEHLETALSLYKDVHEETPISESDIHWNLAIVEESLGNIQGALDEDLERKKDSKTPGGLCAANLDIGRLSLLLRQATRVHQGDDLLNYALAMLSTPNCEWPTHKARIWGTYSLACAYALKAKAETNPSTALRYSTQSKEKTKEFVRLVKSLRGHQSFDTRTIVGMLLWKRQVHLYGTPAPCSEPLDIAEIEPTYVE</sequence>
<protein>
    <recommendedName>
        <fullName evidence="4">Tetratricopeptide repeat protein</fullName>
    </recommendedName>
</protein>
<comment type="caution">
    <text evidence="2">The sequence shown here is derived from an EMBL/GenBank/DDBJ whole genome shotgun (WGS) entry which is preliminary data.</text>
</comment>
<evidence type="ECO:0000256" key="1">
    <source>
        <dbReference type="SAM" id="Phobius"/>
    </source>
</evidence>
<accession>A0A158JUH5</accession>
<keyword evidence="1" id="KW-1133">Transmembrane helix</keyword>
<feature type="transmembrane region" description="Helical" evidence="1">
    <location>
        <begin position="7"/>
        <end position="27"/>
    </location>
</feature>
<organism evidence="2 3">
    <name type="scientific">Caballeronia choica</name>
    <dbReference type="NCBI Taxonomy" id="326476"/>
    <lineage>
        <taxon>Bacteria</taxon>
        <taxon>Pseudomonadati</taxon>
        <taxon>Pseudomonadota</taxon>
        <taxon>Betaproteobacteria</taxon>
        <taxon>Burkholderiales</taxon>
        <taxon>Burkholderiaceae</taxon>
        <taxon>Caballeronia</taxon>
    </lineage>
</organism>
<dbReference type="AlphaFoldDB" id="A0A158JUH5"/>
<feature type="transmembrane region" description="Helical" evidence="1">
    <location>
        <begin position="33"/>
        <end position="54"/>
    </location>
</feature>
<evidence type="ECO:0000313" key="2">
    <source>
        <dbReference type="EMBL" id="SAL72355.1"/>
    </source>
</evidence>
<dbReference type="Proteomes" id="UP000054770">
    <property type="component" value="Unassembled WGS sequence"/>
</dbReference>
<gene>
    <name evidence="2" type="ORF">AWB68_04262</name>
</gene>
<keyword evidence="3" id="KW-1185">Reference proteome</keyword>
<feature type="transmembrane region" description="Helical" evidence="1">
    <location>
        <begin position="66"/>
        <end position="85"/>
    </location>
</feature>